<evidence type="ECO:0000256" key="3">
    <source>
        <dbReference type="ARBA" id="ARBA00022989"/>
    </source>
</evidence>
<evidence type="ECO:0000313" key="7">
    <source>
        <dbReference type="Proteomes" id="UP001597046"/>
    </source>
</evidence>
<evidence type="ECO:0000256" key="5">
    <source>
        <dbReference type="SAM" id="Phobius"/>
    </source>
</evidence>
<keyword evidence="1" id="KW-1003">Cell membrane</keyword>
<keyword evidence="7" id="KW-1185">Reference proteome</keyword>
<feature type="transmembrane region" description="Helical" evidence="5">
    <location>
        <begin position="112"/>
        <end position="133"/>
    </location>
</feature>
<keyword evidence="2 5" id="KW-0812">Transmembrane</keyword>
<feature type="transmembrane region" description="Helical" evidence="5">
    <location>
        <begin position="27"/>
        <end position="51"/>
    </location>
</feature>
<organism evidence="6 7">
    <name type="scientific">Terrabacter terrigena</name>
    <dbReference type="NCBI Taxonomy" id="574718"/>
    <lineage>
        <taxon>Bacteria</taxon>
        <taxon>Bacillati</taxon>
        <taxon>Actinomycetota</taxon>
        <taxon>Actinomycetes</taxon>
        <taxon>Micrococcales</taxon>
        <taxon>Intrasporangiaceae</taxon>
        <taxon>Terrabacter</taxon>
    </lineage>
</organism>
<dbReference type="InterPro" id="IPR034804">
    <property type="entry name" value="SQR/QFR_C/D"/>
</dbReference>
<dbReference type="RefSeq" id="WP_386053104.1">
    <property type="nucleotide sequence ID" value="NZ_JBHTKH010000007.1"/>
</dbReference>
<dbReference type="InterPro" id="IPR003510">
    <property type="entry name" value="Fumarate_red_C"/>
</dbReference>
<accession>A0ABW3N0I8</accession>
<sequence length="135" mass="14823">MTQPTQDPPRAFRPAASRLWWLRRRSYVFFVLRELSSVFVAWSVVLLLLFVRALAQGDAAYAAFLDWASTPWALALDVVALAFLVLHSVTWFNLTPAATVVKLRGQRLPPAAVAGGAYAGWVVVTAAIVALVVTR</sequence>
<name>A0ABW3N0I8_9MICO</name>
<dbReference type="Gene3D" id="1.20.1300.10">
    <property type="entry name" value="Fumarate reductase/succinate dehydrogenase, transmembrane subunit"/>
    <property type="match status" value="1"/>
</dbReference>
<reference evidence="7" key="1">
    <citation type="journal article" date="2019" name="Int. J. Syst. Evol. Microbiol.">
        <title>The Global Catalogue of Microorganisms (GCM) 10K type strain sequencing project: providing services to taxonomists for standard genome sequencing and annotation.</title>
        <authorList>
            <consortium name="The Broad Institute Genomics Platform"/>
            <consortium name="The Broad Institute Genome Sequencing Center for Infectious Disease"/>
            <person name="Wu L."/>
            <person name="Ma J."/>
        </authorList>
    </citation>
    <scope>NUCLEOTIDE SEQUENCE [LARGE SCALE GENOMIC DNA]</scope>
    <source>
        <strain evidence="7">CCUG 57508</strain>
    </source>
</reference>
<evidence type="ECO:0000256" key="2">
    <source>
        <dbReference type="ARBA" id="ARBA00022692"/>
    </source>
</evidence>
<evidence type="ECO:0000256" key="4">
    <source>
        <dbReference type="ARBA" id="ARBA00023136"/>
    </source>
</evidence>
<evidence type="ECO:0000313" key="6">
    <source>
        <dbReference type="EMBL" id="MFD1055190.1"/>
    </source>
</evidence>
<keyword evidence="3 5" id="KW-1133">Transmembrane helix</keyword>
<dbReference type="Proteomes" id="UP001597046">
    <property type="component" value="Unassembled WGS sequence"/>
</dbReference>
<keyword evidence="4 5" id="KW-0472">Membrane</keyword>
<evidence type="ECO:0008006" key="8">
    <source>
        <dbReference type="Google" id="ProtNLM"/>
    </source>
</evidence>
<dbReference type="Pfam" id="PF02300">
    <property type="entry name" value="Fumarate_red_C"/>
    <property type="match status" value="1"/>
</dbReference>
<evidence type="ECO:0000256" key="1">
    <source>
        <dbReference type="ARBA" id="ARBA00022475"/>
    </source>
</evidence>
<protein>
    <recommendedName>
        <fullName evidence="8">Fumarate reductase subunit C</fullName>
    </recommendedName>
</protein>
<gene>
    <name evidence="6" type="ORF">ACFQ2V_12810</name>
</gene>
<dbReference type="EMBL" id="JBHTKH010000007">
    <property type="protein sequence ID" value="MFD1055190.1"/>
    <property type="molecule type" value="Genomic_DNA"/>
</dbReference>
<feature type="transmembrane region" description="Helical" evidence="5">
    <location>
        <begin position="72"/>
        <end position="92"/>
    </location>
</feature>
<comment type="caution">
    <text evidence="6">The sequence shown here is derived from an EMBL/GenBank/DDBJ whole genome shotgun (WGS) entry which is preliminary data.</text>
</comment>
<dbReference type="SUPFAM" id="SSF81343">
    <property type="entry name" value="Fumarate reductase respiratory complex transmembrane subunits"/>
    <property type="match status" value="1"/>
</dbReference>
<proteinExistence type="predicted"/>